<gene>
    <name evidence="2" type="ORF">EXN66_Car003839</name>
</gene>
<dbReference type="EMBL" id="CM015714">
    <property type="protein sequence ID" value="KAF3688167.1"/>
    <property type="molecule type" value="Genomic_DNA"/>
</dbReference>
<name>A0A6G1PD47_CHAAH</name>
<accession>A0A6G1PD47</accession>
<protein>
    <submittedName>
        <fullName evidence="2">Uncharacterized protein</fullName>
    </submittedName>
</protein>
<reference evidence="3" key="2">
    <citation type="submission" date="2019-02" db="EMBL/GenBank/DDBJ databases">
        <title>Opniocepnalus argus Var Kimnra genome.</title>
        <authorList>
            <person name="Zhou C."/>
            <person name="Xiao S."/>
        </authorList>
    </citation>
    <scope>NUCLEOTIDE SEQUENCE [LARGE SCALE GENOMIC DNA]</scope>
</reference>
<evidence type="ECO:0000313" key="2">
    <source>
        <dbReference type="EMBL" id="KAF3688167.1"/>
    </source>
</evidence>
<evidence type="ECO:0000313" key="3">
    <source>
        <dbReference type="Proteomes" id="UP000503349"/>
    </source>
</evidence>
<feature type="compositionally biased region" description="Basic and acidic residues" evidence="1">
    <location>
        <begin position="25"/>
        <end position="36"/>
    </location>
</feature>
<keyword evidence="3" id="KW-1185">Reference proteome</keyword>
<feature type="region of interest" description="Disordered" evidence="1">
    <location>
        <begin position="1"/>
        <end position="56"/>
    </location>
</feature>
<reference evidence="2 3" key="1">
    <citation type="submission" date="2019-02" db="EMBL/GenBank/DDBJ databases">
        <title>Opniocepnalus argus genome.</title>
        <authorList>
            <person name="Zhou C."/>
            <person name="Xiao S."/>
        </authorList>
    </citation>
    <scope>NUCLEOTIDE SEQUENCE [LARGE SCALE GENOMIC DNA]</scope>
    <source>
        <strain evidence="2">OARG1902GOOAL</strain>
        <tissue evidence="2">Muscle</tissue>
    </source>
</reference>
<organism evidence="2 3">
    <name type="scientific">Channa argus</name>
    <name type="common">Northern snakehead</name>
    <name type="synonym">Ophicephalus argus</name>
    <dbReference type="NCBI Taxonomy" id="215402"/>
    <lineage>
        <taxon>Eukaryota</taxon>
        <taxon>Metazoa</taxon>
        <taxon>Chordata</taxon>
        <taxon>Craniata</taxon>
        <taxon>Vertebrata</taxon>
        <taxon>Euteleostomi</taxon>
        <taxon>Actinopterygii</taxon>
        <taxon>Neopterygii</taxon>
        <taxon>Teleostei</taxon>
        <taxon>Neoteleostei</taxon>
        <taxon>Acanthomorphata</taxon>
        <taxon>Anabantaria</taxon>
        <taxon>Anabantiformes</taxon>
        <taxon>Channoidei</taxon>
        <taxon>Channidae</taxon>
        <taxon>Channa</taxon>
    </lineage>
</organism>
<sequence>MFESPWQQLAVPRKTSPPPPPIDPHYNEGTEPRTHMNDLFSEGQQRTTRAFLRKSC</sequence>
<dbReference type="AlphaFoldDB" id="A0A6G1PD47"/>
<dbReference type="Proteomes" id="UP000503349">
    <property type="component" value="Chromosome 3"/>
</dbReference>
<evidence type="ECO:0000256" key="1">
    <source>
        <dbReference type="SAM" id="MobiDB-lite"/>
    </source>
</evidence>
<proteinExistence type="predicted"/>